<organism evidence="3 4">
    <name type="scientific">Dokdonella immobilis</name>
    <dbReference type="NCBI Taxonomy" id="578942"/>
    <lineage>
        <taxon>Bacteria</taxon>
        <taxon>Pseudomonadati</taxon>
        <taxon>Pseudomonadota</taxon>
        <taxon>Gammaproteobacteria</taxon>
        <taxon>Lysobacterales</taxon>
        <taxon>Rhodanobacteraceae</taxon>
        <taxon>Dokdonella</taxon>
    </lineage>
</organism>
<gene>
    <name evidence="3" type="ORF">SAMN05216289_1133</name>
</gene>
<feature type="transmembrane region" description="Helical" evidence="2">
    <location>
        <begin position="133"/>
        <end position="154"/>
    </location>
</feature>
<feature type="compositionally biased region" description="Basic and acidic residues" evidence="1">
    <location>
        <begin position="293"/>
        <end position="302"/>
    </location>
</feature>
<evidence type="ECO:0000256" key="1">
    <source>
        <dbReference type="SAM" id="MobiDB-lite"/>
    </source>
</evidence>
<keyword evidence="2" id="KW-1133">Transmembrane helix</keyword>
<protein>
    <submittedName>
        <fullName evidence="3">Uncharacterized protein</fullName>
    </submittedName>
</protein>
<dbReference type="Proteomes" id="UP000198575">
    <property type="component" value="Unassembled WGS sequence"/>
</dbReference>
<dbReference type="EMBL" id="FOVF01000013">
    <property type="protein sequence ID" value="SFN30361.1"/>
    <property type="molecule type" value="Genomic_DNA"/>
</dbReference>
<sequence length="302" mass="32337">MSRSTQTRTHRSNRVLIERAGRREVQREMKHPPSSGIICPCFHSLAASQFLLLAWPLQHCIGAAFTAHPAQPGRSRLPQACRLPITAAPALPSLATREKVPAGRMRGFGLWALGFGLWALGFGLWALGFGLWALGFGLWALGFGLWALAVAIALRSGAQDARYPGPVSGGGRAKERPAGWAQGIAPSSLPAHGGAVSEPPQPGREVAGQDARRPPLWGGLLFAYFLLATQEKVGRSPQASESSGLDRHISRRVAMSSRATSTVTGSLPEQGRQPTRLNRSESASRLKALLQWKRSDSHAGGE</sequence>
<evidence type="ECO:0000256" key="2">
    <source>
        <dbReference type="SAM" id="Phobius"/>
    </source>
</evidence>
<proteinExistence type="predicted"/>
<keyword evidence="4" id="KW-1185">Reference proteome</keyword>
<name>A0A1I4XWR7_9GAMM</name>
<reference evidence="3 4" key="1">
    <citation type="submission" date="2016-10" db="EMBL/GenBank/DDBJ databases">
        <authorList>
            <person name="de Groot N.N."/>
        </authorList>
    </citation>
    <scope>NUCLEOTIDE SEQUENCE [LARGE SCALE GENOMIC DNA]</scope>
    <source>
        <strain evidence="3 4">CGMCC 1.7659</strain>
    </source>
</reference>
<accession>A0A1I4XWR7</accession>
<feature type="compositionally biased region" description="Polar residues" evidence="1">
    <location>
        <begin position="257"/>
        <end position="277"/>
    </location>
</feature>
<dbReference type="STRING" id="578942.SAMN05216289_1133"/>
<dbReference type="AlphaFoldDB" id="A0A1I4XWR7"/>
<keyword evidence="2" id="KW-0472">Membrane</keyword>
<feature type="region of interest" description="Disordered" evidence="1">
    <location>
        <begin position="164"/>
        <end position="210"/>
    </location>
</feature>
<feature type="region of interest" description="Disordered" evidence="1">
    <location>
        <begin position="235"/>
        <end position="302"/>
    </location>
</feature>
<feature type="transmembrane region" description="Helical" evidence="2">
    <location>
        <begin position="108"/>
        <end position="127"/>
    </location>
</feature>
<evidence type="ECO:0000313" key="4">
    <source>
        <dbReference type="Proteomes" id="UP000198575"/>
    </source>
</evidence>
<evidence type="ECO:0000313" key="3">
    <source>
        <dbReference type="EMBL" id="SFN30361.1"/>
    </source>
</evidence>
<keyword evidence="2" id="KW-0812">Transmembrane</keyword>